<evidence type="ECO:0000259" key="2">
    <source>
        <dbReference type="Pfam" id="PF22248"/>
    </source>
</evidence>
<dbReference type="Proteomes" id="UP000230423">
    <property type="component" value="Unassembled WGS sequence"/>
</dbReference>
<sequence>MSVFMVPQSGWRIANCTLSAPRKELDDRPLFLFFTCNGDKCGEFGFQLTLGHPGVPNGDDDSQLLLGVASHYLHGQYMQSHTIRRLLSDITKRRQNDSAWAITASAWNVDLIYQYY</sequence>
<comment type="similarity">
    <text evidence="1">Belongs to the peptidase M28 family.</text>
</comment>
<dbReference type="Pfam" id="PF22248">
    <property type="entry name" value="ERMP1_C"/>
    <property type="match status" value="1"/>
</dbReference>
<dbReference type="OrthoDB" id="7887808at2759"/>
<evidence type="ECO:0000313" key="3">
    <source>
        <dbReference type="EMBL" id="PIO69355.1"/>
    </source>
</evidence>
<evidence type="ECO:0000256" key="1">
    <source>
        <dbReference type="ARBA" id="ARBA00010918"/>
    </source>
</evidence>
<dbReference type="InterPro" id="IPR053973">
    <property type="entry name" value="ERMP1-like_C"/>
</dbReference>
<gene>
    <name evidence="3" type="ORF">TELCIR_08820</name>
</gene>
<keyword evidence="4" id="KW-1185">Reference proteome</keyword>
<dbReference type="AlphaFoldDB" id="A0A2G9UGI1"/>
<accession>A0A2G9UGI1</accession>
<proteinExistence type="inferred from homology"/>
<dbReference type="EMBL" id="KZ346690">
    <property type="protein sequence ID" value="PIO69355.1"/>
    <property type="molecule type" value="Genomic_DNA"/>
</dbReference>
<feature type="domain" description="Endoplasmic reticulum metallopeptidase 1-like C-terminal" evidence="2">
    <location>
        <begin position="1"/>
        <end position="89"/>
    </location>
</feature>
<reference evidence="3 4" key="1">
    <citation type="submission" date="2015-09" db="EMBL/GenBank/DDBJ databases">
        <title>Draft genome of the parasitic nematode Teladorsagia circumcincta isolate WARC Sus (inbred).</title>
        <authorList>
            <person name="Mitreva M."/>
        </authorList>
    </citation>
    <scope>NUCLEOTIDE SEQUENCE [LARGE SCALE GENOMIC DNA]</scope>
    <source>
        <strain evidence="3 4">S</strain>
    </source>
</reference>
<evidence type="ECO:0000313" key="4">
    <source>
        <dbReference type="Proteomes" id="UP000230423"/>
    </source>
</evidence>
<organism evidence="3 4">
    <name type="scientific">Teladorsagia circumcincta</name>
    <name type="common">Brown stomach worm</name>
    <name type="synonym">Ostertagia circumcincta</name>
    <dbReference type="NCBI Taxonomy" id="45464"/>
    <lineage>
        <taxon>Eukaryota</taxon>
        <taxon>Metazoa</taxon>
        <taxon>Ecdysozoa</taxon>
        <taxon>Nematoda</taxon>
        <taxon>Chromadorea</taxon>
        <taxon>Rhabditida</taxon>
        <taxon>Rhabditina</taxon>
        <taxon>Rhabditomorpha</taxon>
        <taxon>Strongyloidea</taxon>
        <taxon>Trichostrongylidae</taxon>
        <taxon>Teladorsagia</taxon>
    </lineage>
</organism>
<protein>
    <recommendedName>
        <fullName evidence="2">Endoplasmic reticulum metallopeptidase 1-like C-terminal domain-containing protein</fullName>
    </recommendedName>
</protein>
<name>A0A2G9UGI1_TELCI</name>